<feature type="chain" id="PRO_5043352904" evidence="5">
    <location>
        <begin position="21"/>
        <end position="354"/>
    </location>
</feature>
<dbReference type="PANTHER" id="PTHR38782:SF1">
    <property type="entry name" value="SIGMA-E FACTOR REGULATORY PROTEIN RSEB"/>
    <property type="match status" value="1"/>
</dbReference>
<evidence type="ECO:0000256" key="1">
    <source>
        <dbReference type="ARBA" id="ARBA00004418"/>
    </source>
</evidence>
<dbReference type="Gene3D" id="3.30.200.100">
    <property type="entry name" value="MucB/RseB, C-terminal domain"/>
    <property type="match status" value="1"/>
</dbReference>
<dbReference type="Pfam" id="PF17188">
    <property type="entry name" value="MucB_RseB_C"/>
    <property type="match status" value="1"/>
</dbReference>
<gene>
    <name evidence="8" type="ORF">QB898_12255</name>
</gene>
<accession>A0AAW6RJM6</accession>
<dbReference type="EMBL" id="JARVII010000037">
    <property type="protein sequence ID" value="MDG9700470.1"/>
    <property type="molecule type" value="Genomic_DNA"/>
</dbReference>
<dbReference type="GO" id="GO:0045152">
    <property type="term" value="F:antisigma factor binding"/>
    <property type="evidence" value="ECO:0007669"/>
    <property type="project" value="TreeGrafter"/>
</dbReference>
<protein>
    <submittedName>
        <fullName evidence="8">MucB/RseB C-terminal domain-containing protein</fullName>
    </submittedName>
</protein>
<dbReference type="Pfam" id="PF03888">
    <property type="entry name" value="MucB_RseB"/>
    <property type="match status" value="1"/>
</dbReference>
<keyword evidence="9" id="KW-1185">Reference proteome</keyword>
<dbReference type="CDD" id="cd16327">
    <property type="entry name" value="RseB"/>
    <property type="match status" value="1"/>
</dbReference>
<evidence type="ECO:0000256" key="3">
    <source>
        <dbReference type="ARBA" id="ARBA00022729"/>
    </source>
</evidence>
<feature type="domain" description="MucB/RseB N-terminal" evidence="6">
    <location>
        <begin position="46"/>
        <end position="224"/>
    </location>
</feature>
<reference evidence="8 9" key="1">
    <citation type="submission" date="2023-04" db="EMBL/GenBank/DDBJ databases">
        <title>Ottowia paracancer sp. nov., isolated from human stomach.</title>
        <authorList>
            <person name="Song Y."/>
        </authorList>
    </citation>
    <scope>NUCLEOTIDE SEQUENCE [LARGE SCALE GENOMIC DNA]</scope>
    <source>
        <strain evidence="8 9">10c7w1</strain>
    </source>
</reference>
<comment type="similarity">
    <text evidence="2">Belongs to the RseB family.</text>
</comment>
<keyword evidence="3 5" id="KW-0732">Signal</keyword>
<dbReference type="InterPro" id="IPR005588">
    <property type="entry name" value="MucB_RseB"/>
</dbReference>
<evidence type="ECO:0000259" key="6">
    <source>
        <dbReference type="Pfam" id="PF03888"/>
    </source>
</evidence>
<feature type="domain" description="MucB/RseB C-terminal" evidence="7">
    <location>
        <begin position="243"/>
        <end position="345"/>
    </location>
</feature>
<evidence type="ECO:0000256" key="4">
    <source>
        <dbReference type="ARBA" id="ARBA00022764"/>
    </source>
</evidence>
<evidence type="ECO:0000313" key="9">
    <source>
        <dbReference type="Proteomes" id="UP001237156"/>
    </source>
</evidence>
<comment type="subcellular location">
    <subcellularLocation>
        <location evidence="1">Periplasm</location>
    </subcellularLocation>
</comment>
<dbReference type="InterPro" id="IPR038484">
    <property type="entry name" value="MucB/RseB_C_sf"/>
</dbReference>
<name>A0AAW6RJM6_9BURK</name>
<evidence type="ECO:0000259" key="7">
    <source>
        <dbReference type="Pfam" id="PF17188"/>
    </source>
</evidence>
<dbReference type="GO" id="GO:0032885">
    <property type="term" value="P:regulation of polysaccharide biosynthetic process"/>
    <property type="evidence" value="ECO:0007669"/>
    <property type="project" value="TreeGrafter"/>
</dbReference>
<feature type="signal peptide" evidence="5">
    <location>
        <begin position="1"/>
        <end position="20"/>
    </location>
</feature>
<organism evidence="8 9">
    <name type="scientific">Ottowia cancrivicina</name>
    <dbReference type="NCBI Taxonomy" id="3040346"/>
    <lineage>
        <taxon>Bacteria</taxon>
        <taxon>Pseudomonadati</taxon>
        <taxon>Pseudomonadota</taxon>
        <taxon>Betaproteobacteria</taxon>
        <taxon>Burkholderiales</taxon>
        <taxon>Comamonadaceae</taxon>
        <taxon>Ottowia</taxon>
    </lineage>
</organism>
<dbReference type="Gene3D" id="2.50.20.10">
    <property type="entry name" value="Lipoprotein localisation LolA/LolB/LppX"/>
    <property type="match status" value="1"/>
</dbReference>
<evidence type="ECO:0000256" key="2">
    <source>
        <dbReference type="ARBA" id="ARBA00008150"/>
    </source>
</evidence>
<comment type="caution">
    <text evidence="8">The sequence shown here is derived from an EMBL/GenBank/DDBJ whole genome shotgun (WGS) entry which is preliminary data.</text>
</comment>
<evidence type="ECO:0000313" key="8">
    <source>
        <dbReference type="EMBL" id="MDG9700470.1"/>
    </source>
</evidence>
<evidence type="ECO:0000256" key="5">
    <source>
        <dbReference type="SAM" id="SignalP"/>
    </source>
</evidence>
<dbReference type="Proteomes" id="UP001237156">
    <property type="component" value="Unassembled WGS sequence"/>
</dbReference>
<dbReference type="PIRSF" id="PIRSF005427">
    <property type="entry name" value="RseB"/>
    <property type="match status" value="1"/>
</dbReference>
<dbReference type="InterPro" id="IPR033436">
    <property type="entry name" value="MucB/RseB_C"/>
</dbReference>
<sequence>MTRNACAALLCLAAFSPALAQTRAPAAAQPAASPAVSESEAPPRTVAQWLARLQRASRVPAYSGTFVVSAPEGVLSSARIWHACQGAQEIERVENLSGPPRATYRRDDDILIFQPGQRTIRAERRESGSLFKGQLRPGEEAEVARYYDARPEGQGRVAGFDADIVRLAAQDGWRYGYRIWSERRTGLVIKMQTLDAAGRVLEQSAFSELQFSSPLEADKLAQMMDDTQGWHIEEAGHAPTRADSEGWTLASPVPGFRPRQCYQHGGASNASGAGGVVQWIFSDGLATVSLFLEPYDARRHTRGGLLAMGATHSLMLRLPAPASGWWLTAVGEVPPQTLQAFAQALRRMDAKAGE</sequence>
<dbReference type="RefSeq" id="WP_279525178.1">
    <property type="nucleotide sequence ID" value="NZ_JARVII010000037.1"/>
</dbReference>
<keyword evidence="4" id="KW-0574">Periplasm</keyword>
<dbReference type="InterPro" id="IPR033434">
    <property type="entry name" value="MucB/RseB_N"/>
</dbReference>
<dbReference type="GO" id="GO:0030288">
    <property type="term" value="C:outer membrane-bounded periplasmic space"/>
    <property type="evidence" value="ECO:0007669"/>
    <property type="project" value="TreeGrafter"/>
</dbReference>
<proteinExistence type="inferred from homology"/>
<dbReference type="AlphaFoldDB" id="A0AAW6RJM6"/>
<dbReference type="PANTHER" id="PTHR38782">
    <property type="match status" value="1"/>
</dbReference>